<protein>
    <recommendedName>
        <fullName evidence="1">N-acetyltransferase domain-containing protein</fullName>
    </recommendedName>
</protein>
<evidence type="ECO:0000259" key="1">
    <source>
        <dbReference type="PROSITE" id="PS51186"/>
    </source>
</evidence>
<dbReference type="GO" id="GO:1990189">
    <property type="term" value="F:protein N-terminal-serine acetyltransferase activity"/>
    <property type="evidence" value="ECO:0007669"/>
    <property type="project" value="TreeGrafter"/>
</dbReference>
<dbReference type="PANTHER" id="PTHR43441:SF2">
    <property type="entry name" value="FAMILY ACETYLTRANSFERASE, PUTATIVE (AFU_ORTHOLOGUE AFUA_7G00850)-RELATED"/>
    <property type="match status" value="1"/>
</dbReference>
<dbReference type="EMBL" id="LAQU01000015">
    <property type="protein sequence ID" value="KKB62844.1"/>
    <property type="molecule type" value="Genomic_DNA"/>
</dbReference>
<dbReference type="AlphaFoldDB" id="A0A0F5JYZ4"/>
<evidence type="ECO:0000313" key="3">
    <source>
        <dbReference type="Proteomes" id="UP000033618"/>
    </source>
</evidence>
<dbReference type="FunFam" id="3.40.630.30:FF:000047">
    <property type="entry name" value="Acetyltransferase, GNAT family"/>
    <property type="match status" value="1"/>
</dbReference>
<dbReference type="SUPFAM" id="SSF55729">
    <property type="entry name" value="Acyl-CoA N-acyltransferases (Nat)"/>
    <property type="match status" value="1"/>
</dbReference>
<comment type="caution">
    <text evidence="2">The sequence shown here is derived from an EMBL/GenBank/DDBJ whole genome shotgun (WGS) entry which is preliminary data.</text>
</comment>
<dbReference type="PANTHER" id="PTHR43441">
    <property type="entry name" value="RIBOSOMAL-PROTEIN-SERINE ACETYLTRANSFERASE"/>
    <property type="match status" value="1"/>
</dbReference>
<reference evidence="2 3" key="1">
    <citation type="submission" date="2015-03" db="EMBL/GenBank/DDBJ databases">
        <title>Draft Genome Sequence of Burkholderia andropogonis type strain ICMP2807, isolated from Sorghum bicolor.</title>
        <authorList>
            <person name="Lopes-Santos L."/>
            <person name="Castro D.B."/>
            <person name="Ottoboni L.M."/>
            <person name="Park D."/>
            <person name="Weirc B.S."/>
            <person name="Destefano S.A."/>
        </authorList>
    </citation>
    <scope>NUCLEOTIDE SEQUENCE [LARGE SCALE GENOMIC DNA]</scope>
    <source>
        <strain evidence="2 3">ICMP2807</strain>
    </source>
</reference>
<evidence type="ECO:0000313" key="2">
    <source>
        <dbReference type="EMBL" id="KKB62844.1"/>
    </source>
</evidence>
<gene>
    <name evidence="2" type="ORF">WM40_15180</name>
</gene>
<dbReference type="STRING" id="28092.WM40_15180"/>
<dbReference type="InterPro" id="IPR016181">
    <property type="entry name" value="Acyl_CoA_acyltransferase"/>
</dbReference>
<proteinExistence type="predicted"/>
<dbReference type="PATRIC" id="fig|28092.6.peg.3584"/>
<sequence length="236" mass="27086">MPLLNEFHQPVGAPMPYWTRRATPSRVTLTGRLCEVTPLDAARHGPALFDAYQQAPDGRDWTYMMAGPFDTLESYQVYCERIARMDDPLQFAVIDLSTGKPVGTFALMRIDPANGVIEVGSVAFSPRMRRTALSTEAHYLLMCYVFEDLGYRRYEWKCDNFNAPSKNAAERLGFRFEGVFRQAVVYRNRTRDTAWFSMLDDEWPARRAAFEAWLTPDNFDTAGQQLRTLQAIRDIS</sequence>
<dbReference type="RefSeq" id="WP_046153254.1">
    <property type="nucleotide sequence ID" value="NZ_CADFGU010000007.1"/>
</dbReference>
<dbReference type="GO" id="GO:0008999">
    <property type="term" value="F:protein-N-terminal-alanine acetyltransferase activity"/>
    <property type="evidence" value="ECO:0007669"/>
    <property type="project" value="TreeGrafter"/>
</dbReference>
<dbReference type="OrthoDB" id="5295305at2"/>
<dbReference type="InterPro" id="IPR051908">
    <property type="entry name" value="Ribosomal_N-acetyltransferase"/>
</dbReference>
<name>A0A0F5JYZ4_9BURK</name>
<feature type="domain" description="N-acetyltransferase" evidence="1">
    <location>
        <begin position="47"/>
        <end position="192"/>
    </location>
</feature>
<keyword evidence="3" id="KW-1185">Reference proteome</keyword>
<dbReference type="Gene3D" id="3.40.630.30">
    <property type="match status" value="1"/>
</dbReference>
<dbReference type="PROSITE" id="PS51186">
    <property type="entry name" value="GNAT"/>
    <property type="match status" value="1"/>
</dbReference>
<accession>A0A0F5JYZ4</accession>
<dbReference type="InterPro" id="IPR000182">
    <property type="entry name" value="GNAT_dom"/>
</dbReference>
<dbReference type="Pfam" id="PF13302">
    <property type="entry name" value="Acetyltransf_3"/>
    <property type="match status" value="1"/>
</dbReference>
<organism evidence="2 3">
    <name type="scientific">Robbsia andropogonis</name>
    <dbReference type="NCBI Taxonomy" id="28092"/>
    <lineage>
        <taxon>Bacteria</taxon>
        <taxon>Pseudomonadati</taxon>
        <taxon>Pseudomonadota</taxon>
        <taxon>Betaproteobacteria</taxon>
        <taxon>Burkholderiales</taxon>
        <taxon>Burkholderiaceae</taxon>
        <taxon>Robbsia</taxon>
    </lineage>
</organism>
<dbReference type="Proteomes" id="UP000033618">
    <property type="component" value="Unassembled WGS sequence"/>
</dbReference>